<accession>A0A9W6NNI8</accession>
<evidence type="ECO:0000259" key="2">
    <source>
        <dbReference type="Pfam" id="PF03551"/>
    </source>
</evidence>
<feature type="region of interest" description="Disordered" evidence="1">
    <location>
        <begin position="86"/>
        <end position="108"/>
    </location>
</feature>
<dbReference type="InterPro" id="IPR036390">
    <property type="entry name" value="WH_DNA-bd_sf"/>
</dbReference>
<protein>
    <recommendedName>
        <fullName evidence="2">Transcription regulator PadR N-terminal domain-containing protein</fullName>
    </recommendedName>
</protein>
<evidence type="ECO:0000256" key="1">
    <source>
        <dbReference type="SAM" id="MobiDB-lite"/>
    </source>
</evidence>
<evidence type="ECO:0000313" key="4">
    <source>
        <dbReference type="Proteomes" id="UP001143480"/>
    </source>
</evidence>
<dbReference type="Pfam" id="PF03551">
    <property type="entry name" value="PadR"/>
    <property type="match status" value="1"/>
</dbReference>
<sequence length="108" mass="11677">MTRTRRPSPQTTTVLHALAAQPATWRYGYGLGLEVGLRAGTLYPILMRLCDRGLLEAVWEDGPPPGRPPRHLYRLTGDGLQLAAATPATAPAEAAPAPARRARLRGAW</sequence>
<evidence type="ECO:0000313" key="3">
    <source>
        <dbReference type="EMBL" id="GLL03072.1"/>
    </source>
</evidence>
<gene>
    <name evidence="3" type="ORF">GCM10017581_048150</name>
</gene>
<dbReference type="EMBL" id="BSFP01000029">
    <property type="protein sequence ID" value="GLL03072.1"/>
    <property type="molecule type" value="Genomic_DNA"/>
</dbReference>
<feature type="domain" description="Transcription regulator PadR N-terminal" evidence="2">
    <location>
        <begin position="37"/>
        <end position="81"/>
    </location>
</feature>
<proteinExistence type="predicted"/>
<reference evidence="3" key="1">
    <citation type="journal article" date="2014" name="Int. J. Syst. Evol. Microbiol.">
        <title>Complete genome sequence of Corynebacterium casei LMG S-19264T (=DSM 44701T), isolated from a smear-ripened cheese.</title>
        <authorList>
            <consortium name="US DOE Joint Genome Institute (JGI-PGF)"/>
            <person name="Walter F."/>
            <person name="Albersmeier A."/>
            <person name="Kalinowski J."/>
            <person name="Ruckert C."/>
        </authorList>
    </citation>
    <scope>NUCLEOTIDE SEQUENCE</scope>
    <source>
        <strain evidence="3">VKM Ac-1321</strain>
    </source>
</reference>
<dbReference type="Proteomes" id="UP001143480">
    <property type="component" value="Unassembled WGS sequence"/>
</dbReference>
<reference evidence="3" key="2">
    <citation type="submission" date="2023-01" db="EMBL/GenBank/DDBJ databases">
        <authorList>
            <person name="Sun Q."/>
            <person name="Evtushenko L."/>
        </authorList>
    </citation>
    <scope>NUCLEOTIDE SEQUENCE</scope>
    <source>
        <strain evidence="3">VKM Ac-1321</strain>
    </source>
</reference>
<keyword evidence="4" id="KW-1185">Reference proteome</keyword>
<comment type="caution">
    <text evidence="3">The sequence shown here is derived from an EMBL/GenBank/DDBJ whole genome shotgun (WGS) entry which is preliminary data.</text>
</comment>
<dbReference type="InterPro" id="IPR036388">
    <property type="entry name" value="WH-like_DNA-bd_sf"/>
</dbReference>
<dbReference type="Gene3D" id="1.10.10.10">
    <property type="entry name" value="Winged helix-like DNA-binding domain superfamily/Winged helix DNA-binding domain"/>
    <property type="match status" value="1"/>
</dbReference>
<dbReference type="SUPFAM" id="SSF46785">
    <property type="entry name" value="Winged helix' DNA-binding domain"/>
    <property type="match status" value="1"/>
</dbReference>
<dbReference type="AlphaFoldDB" id="A0A9W6NNI8"/>
<organism evidence="3 4">
    <name type="scientific">Dactylosporangium matsuzakiense</name>
    <dbReference type="NCBI Taxonomy" id="53360"/>
    <lineage>
        <taxon>Bacteria</taxon>
        <taxon>Bacillati</taxon>
        <taxon>Actinomycetota</taxon>
        <taxon>Actinomycetes</taxon>
        <taxon>Micromonosporales</taxon>
        <taxon>Micromonosporaceae</taxon>
        <taxon>Dactylosporangium</taxon>
    </lineage>
</organism>
<feature type="compositionally biased region" description="Low complexity" evidence="1">
    <location>
        <begin position="86"/>
        <end position="99"/>
    </location>
</feature>
<name>A0A9W6NNI8_9ACTN</name>
<dbReference type="RefSeq" id="WP_261965388.1">
    <property type="nucleotide sequence ID" value="NZ_BAAAXA010000001.1"/>
</dbReference>
<dbReference type="InterPro" id="IPR005149">
    <property type="entry name" value="Tscrpt_reg_PadR_N"/>
</dbReference>